<evidence type="ECO:0000313" key="4">
    <source>
        <dbReference type="EMBL" id="EGD46263.1"/>
    </source>
</evidence>
<accession>F1TH23</accession>
<gene>
    <name evidence="4" type="ORF">Cpap_0875</name>
</gene>
<dbReference type="OrthoDB" id="9792687at2"/>
<proteinExistence type="predicted"/>
<feature type="compositionally biased region" description="Low complexity" evidence="1">
    <location>
        <begin position="236"/>
        <end position="247"/>
    </location>
</feature>
<keyword evidence="2" id="KW-0472">Membrane</keyword>
<dbReference type="EMBL" id="ACXX02000015">
    <property type="protein sequence ID" value="EGD46263.1"/>
    <property type="molecule type" value="Genomic_DNA"/>
</dbReference>
<keyword evidence="2" id="KW-1133">Transmembrane helix</keyword>
<dbReference type="RefSeq" id="WP_004621613.1">
    <property type="nucleotide sequence ID" value="NZ_ACXX02000015.1"/>
</dbReference>
<evidence type="ECO:0000256" key="1">
    <source>
        <dbReference type="SAM" id="MobiDB-lite"/>
    </source>
</evidence>
<dbReference type="InterPro" id="IPR024402">
    <property type="entry name" value="DUF2726"/>
</dbReference>
<feature type="domain" description="DUF2726" evidence="3">
    <location>
        <begin position="8"/>
        <end position="129"/>
    </location>
</feature>
<evidence type="ECO:0000256" key="2">
    <source>
        <dbReference type="SAM" id="Phobius"/>
    </source>
</evidence>
<feature type="region of interest" description="Disordered" evidence="1">
    <location>
        <begin position="235"/>
        <end position="257"/>
    </location>
</feature>
<dbReference type="AlphaFoldDB" id="F1TH23"/>
<sequence length="365" mass="41664">MINENLKPVMNTSEANVERLIETYLEPYSNELKLRGKTPVKDVFTLPQYVEGEIFTYYLMAHFDFVICSMSSNRPLLAIEYDGPYHDEEDTERRDELKNYLCNLTGFRLMRISYTNELKDIVKIIDVIKEIAGLSQTNTPNKQTANYISQNPNTYIQPPSYKKPAFRKKAFSGANRKKYDSVTFGDVMRSLLVSVKRTRIFRLYQSYVRLLGIILLIALVYAGINDLKERHIFDRSSSPTTENHSSSQASTKNSATTPSAKNLVLSFVVGKHPGSKGTYIEIRDGSKTIASSIYKEGTKMEFFKNKQVIISKAGSKSKAVQLTHDIINLEVANNYTKVIQGKKSYSGLRKFRYDFKNGKILKRSK</sequence>
<protein>
    <recommendedName>
        <fullName evidence="3">DUF2726 domain-containing protein</fullName>
    </recommendedName>
</protein>
<dbReference type="Pfam" id="PF10881">
    <property type="entry name" value="DUF2726"/>
    <property type="match status" value="1"/>
</dbReference>
<evidence type="ECO:0000313" key="5">
    <source>
        <dbReference type="Proteomes" id="UP000003860"/>
    </source>
</evidence>
<evidence type="ECO:0000259" key="3">
    <source>
        <dbReference type="Pfam" id="PF10881"/>
    </source>
</evidence>
<name>F1TH23_9FIRM</name>
<comment type="caution">
    <text evidence="4">The sequence shown here is derived from an EMBL/GenBank/DDBJ whole genome shotgun (WGS) entry which is preliminary data.</text>
</comment>
<reference evidence="4" key="2">
    <citation type="submission" date="2011-01" db="EMBL/GenBank/DDBJ databases">
        <title>The Non-contiguous Finished genome of Clostridium papyrosolvens.</title>
        <authorList>
            <person name="Lucas S."/>
            <person name="Copeland A."/>
            <person name="Lapidus A."/>
            <person name="Cheng J.-F."/>
            <person name="Goodwin L."/>
            <person name="Pitluck S."/>
            <person name="Misra M."/>
            <person name="Chertkov O."/>
            <person name="Detter J.C."/>
            <person name="Han C."/>
            <person name="Tapia R."/>
            <person name="Land M."/>
            <person name="Hauser L."/>
            <person name="Kyrpides N."/>
            <person name="Ivanova N."/>
            <person name="Pagani I."/>
            <person name="Mouttaki H."/>
            <person name="He Z."/>
            <person name="Zhou J."/>
            <person name="Hemme C.L."/>
            <person name="Woyke T."/>
        </authorList>
    </citation>
    <scope>NUCLEOTIDE SEQUENCE [LARGE SCALE GENOMIC DNA]</scope>
    <source>
        <strain evidence="4">DSM 2782</strain>
    </source>
</reference>
<reference evidence="4" key="1">
    <citation type="submission" date="2009-07" db="EMBL/GenBank/DDBJ databases">
        <authorList>
            <consortium name="US DOE Joint Genome Institute (JGI-PGF)"/>
            <person name="Lucas S."/>
            <person name="Copeland A."/>
            <person name="Lapidus A."/>
            <person name="Glavina del Rio T."/>
            <person name="Tice H."/>
            <person name="Bruce D."/>
            <person name="Goodwin L."/>
            <person name="Pitluck S."/>
            <person name="Larimer F."/>
            <person name="Land M.L."/>
            <person name="Mouttaki H."/>
            <person name="He Z."/>
            <person name="Zhou J."/>
            <person name="Hemme C.L."/>
        </authorList>
    </citation>
    <scope>NUCLEOTIDE SEQUENCE</scope>
    <source>
        <strain evidence="4">DSM 2782</strain>
    </source>
</reference>
<feature type="transmembrane region" description="Helical" evidence="2">
    <location>
        <begin position="206"/>
        <end position="224"/>
    </location>
</feature>
<organism evidence="4 5">
    <name type="scientific">Ruminiclostridium papyrosolvens DSM 2782</name>
    <dbReference type="NCBI Taxonomy" id="588581"/>
    <lineage>
        <taxon>Bacteria</taxon>
        <taxon>Bacillati</taxon>
        <taxon>Bacillota</taxon>
        <taxon>Clostridia</taxon>
        <taxon>Eubacteriales</taxon>
        <taxon>Oscillospiraceae</taxon>
        <taxon>Ruminiclostridium</taxon>
    </lineage>
</organism>
<keyword evidence="2" id="KW-0812">Transmembrane</keyword>
<dbReference type="STRING" id="588581.Cpap_0875"/>
<dbReference type="Proteomes" id="UP000003860">
    <property type="component" value="Unassembled WGS sequence"/>
</dbReference>
<keyword evidence="5" id="KW-1185">Reference proteome</keyword>
<feature type="compositionally biased region" description="Polar residues" evidence="1">
    <location>
        <begin position="248"/>
        <end position="257"/>
    </location>
</feature>
<dbReference type="Gene3D" id="3.40.960.10">
    <property type="entry name" value="VSR Endonuclease"/>
    <property type="match status" value="1"/>
</dbReference>